<proteinExistence type="predicted"/>
<name>Q5P8B9_AROAE</name>
<feature type="compositionally biased region" description="Basic residues" evidence="1">
    <location>
        <begin position="188"/>
        <end position="200"/>
    </location>
</feature>
<dbReference type="EMBL" id="CR555306">
    <property type="protein sequence ID" value="CAI06440.1"/>
    <property type="molecule type" value="Genomic_DNA"/>
</dbReference>
<evidence type="ECO:0000256" key="1">
    <source>
        <dbReference type="SAM" id="MobiDB-lite"/>
    </source>
</evidence>
<evidence type="ECO:0000313" key="2">
    <source>
        <dbReference type="EMBL" id="CAI06440.1"/>
    </source>
</evidence>
<dbReference type="AlphaFoldDB" id="Q5P8B9"/>
<accession>Q5P8B9</accession>
<feature type="compositionally biased region" description="Basic and acidic residues" evidence="1">
    <location>
        <begin position="143"/>
        <end position="153"/>
    </location>
</feature>
<dbReference type="KEGG" id="eba:ebA611"/>
<evidence type="ECO:0000313" key="3">
    <source>
        <dbReference type="Proteomes" id="UP000006552"/>
    </source>
</evidence>
<dbReference type="HOGENOM" id="CLU_985695_0_0_4"/>
<keyword evidence="3" id="KW-1185">Reference proteome</keyword>
<protein>
    <submittedName>
        <fullName evidence="2">Uncharacterized protein</fullName>
    </submittedName>
</protein>
<feature type="region of interest" description="Disordered" evidence="1">
    <location>
        <begin position="1"/>
        <end position="239"/>
    </location>
</feature>
<feature type="compositionally biased region" description="Basic residues" evidence="1">
    <location>
        <begin position="52"/>
        <end position="79"/>
    </location>
</feature>
<dbReference type="Proteomes" id="UP000006552">
    <property type="component" value="Chromosome"/>
</dbReference>
<gene>
    <name evidence="2" type="ORF">ebA611</name>
</gene>
<dbReference type="STRING" id="76114.ebA611"/>
<organism evidence="2 3">
    <name type="scientific">Aromatoleum aromaticum (strain DSM 19018 / LMG 30748 / EbN1)</name>
    <name type="common">Azoarcus sp. (strain EbN1)</name>
    <dbReference type="NCBI Taxonomy" id="76114"/>
    <lineage>
        <taxon>Bacteria</taxon>
        <taxon>Pseudomonadati</taxon>
        <taxon>Pseudomonadota</taxon>
        <taxon>Betaproteobacteria</taxon>
        <taxon>Rhodocyclales</taxon>
        <taxon>Rhodocyclaceae</taxon>
        <taxon>Aromatoleum</taxon>
    </lineage>
</organism>
<reference evidence="2 3" key="1">
    <citation type="journal article" date="2005" name="Arch. Microbiol.">
        <title>The genome sequence of an anaerobic aromatic-degrading denitrifying bacterium, strain EbN1.</title>
        <authorList>
            <person name="Rabus R."/>
            <person name="Kube M."/>
            <person name="Heider J."/>
            <person name="Beck A."/>
            <person name="Heitmann K."/>
            <person name="Widdel F."/>
            <person name="Reinhardt R."/>
        </authorList>
    </citation>
    <scope>NUCLEOTIDE SEQUENCE [LARGE SCALE GENOMIC DNA]</scope>
    <source>
        <strain evidence="2 3">EbN1</strain>
    </source>
</reference>
<sequence length="282" mass="31542">MPWASGCSRRARPAPRSTKPRSACGRRPCRVLARSNIRRPTCARSSPQTPNRRSKRQPRRKRRQTRRSPRQHRNRRRLHAAGANPHPVGPSPPVNARKPTSPTRTSREAAAAPLSGPRHRSRVGEFCPRIRRHRPPCSAAEWGGKRHGAECRQSHPVSGTARRNRPRGRRDGSRRPAASRLPDDRSGCHRRRGRGSRRRLPVAQTRAQRQQGEGSWARKSIRRRSTATRPRLTPADPGVNTRITAVSARRAIMRAVSAPDWSTRISCVGFPAGSSRASTNSS</sequence>